<keyword evidence="1" id="KW-0732">Signal</keyword>
<dbReference type="PANTHER" id="PTHR46580">
    <property type="entry name" value="SENSOR KINASE-RELATED"/>
    <property type="match status" value="1"/>
</dbReference>
<dbReference type="Proteomes" id="UP000193978">
    <property type="component" value="Chromosome"/>
</dbReference>
<evidence type="ECO:0000313" key="3">
    <source>
        <dbReference type="Proteomes" id="UP000193978"/>
    </source>
</evidence>
<accession>A0A1W6MZE8</accession>
<dbReference type="InterPro" id="IPR013517">
    <property type="entry name" value="FG-GAP"/>
</dbReference>
<dbReference type="EMBL" id="CP019948">
    <property type="protein sequence ID" value="ARN82933.1"/>
    <property type="molecule type" value="Genomic_DNA"/>
</dbReference>
<evidence type="ECO:0000313" key="2">
    <source>
        <dbReference type="EMBL" id="ARN82933.1"/>
    </source>
</evidence>
<organism evidence="2 3">
    <name type="scientific">Methylocystis bryophila</name>
    <dbReference type="NCBI Taxonomy" id="655015"/>
    <lineage>
        <taxon>Bacteria</taxon>
        <taxon>Pseudomonadati</taxon>
        <taxon>Pseudomonadota</taxon>
        <taxon>Alphaproteobacteria</taxon>
        <taxon>Hyphomicrobiales</taxon>
        <taxon>Methylocystaceae</taxon>
        <taxon>Methylocystis</taxon>
    </lineage>
</organism>
<dbReference type="SUPFAM" id="SSF69318">
    <property type="entry name" value="Integrin alpha N-terminal domain"/>
    <property type="match status" value="1"/>
</dbReference>
<dbReference type="Pfam" id="PF01839">
    <property type="entry name" value="FG-GAP"/>
    <property type="match status" value="3"/>
</dbReference>
<sequence length="499" mass="53247">MDVIGYAPVWQHLSPIPGHPLQADFDCSGLPNGGRSVSVGDVDGDGHAELIVQIDATHSGGNDFWVMKFDPAAGNWRHLSPIPNHALEADFDCSGLPNAGRSVRIGDVDGDGRAEVIVQIDAAHSGGNDFWVMKFDPVAGNWRHLSAIPGHALQADFDCSGLPNAGRSVSVGDVDGDGRAEVIVQIDAAHSGGNDFWVMKFDPAEFTPAHWRHLSPIPGHPLEADFDCSGLPNAGRFVGVGDVDGDGRAEVIVEIDAAHSGGNDFWVMKFDPVAGNWRHLSPIPGHPLEADFDCSGLPNVGRSVSIGDVDGDGRAEVIVQIDAAHSGGNDFWVMKFDPVAGNWRHLSPIPGHALQADFDCSGLPNAGRSVSVGDVDGDGRAEVIVQIDASHSGGNDFWVMKFDPVAGNWRHLTPFPDHPLQADFDCSGLPNAGRSVRVGDVDGDGSAEVIVQIDAARSGRNDFWAMKWRRAPRRRFHQNVAFSGRLATVTAHVAPRPNI</sequence>
<dbReference type="KEGG" id="mbry:B1812_19705"/>
<dbReference type="AlphaFoldDB" id="A0A1W6MZE8"/>
<proteinExistence type="predicted"/>
<dbReference type="STRING" id="655015.B1812_19705"/>
<reference evidence="2 3" key="1">
    <citation type="submission" date="2017-02" db="EMBL/GenBank/DDBJ databases">
        <authorList>
            <person name="Peterson S.W."/>
        </authorList>
    </citation>
    <scope>NUCLEOTIDE SEQUENCE [LARGE SCALE GENOMIC DNA]</scope>
    <source>
        <strain evidence="2 3">S285</strain>
    </source>
</reference>
<name>A0A1W6MZE8_9HYPH</name>
<keyword evidence="3" id="KW-1185">Reference proteome</keyword>
<evidence type="ECO:0008006" key="4">
    <source>
        <dbReference type="Google" id="ProtNLM"/>
    </source>
</evidence>
<dbReference type="Gene3D" id="2.130.10.130">
    <property type="entry name" value="Integrin alpha, N-terminal"/>
    <property type="match status" value="3"/>
</dbReference>
<gene>
    <name evidence="2" type="ORF">B1812_19705</name>
</gene>
<protein>
    <recommendedName>
        <fullName evidence="4">VCBS repeat-containing protein</fullName>
    </recommendedName>
</protein>
<dbReference type="InterPro" id="IPR028994">
    <property type="entry name" value="Integrin_alpha_N"/>
</dbReference>
<evidence type="ECO:0000256" key="1">
    <source>
        <dbReference type="ARBA" id="ARBA00022729"/>
    </source>
</evidence>